<feature type="region of interest" description="Disordered" evidence="1">
    <location>
        <begin position="274"/>
        <end position="308"/>
    </location>
</feature>
<dbReference type="PANTHER" id="PTHR46604">
    <property type="entry name" value="PROTEIN MID1-COMPLEMENTING ACTIVITY 1"/>
    <property type="match status" value="1"/>
</dbReference>
<evidence type="ECO:0000313" key="2">
    <source>
        <dbReference type="EMBL" id="RVW53237.1"/>
    </source>
</evidence>
<name>A0A438EZR0_VITVI</name>
<dbReference type="EMBL" id="QGNW01001152">
    <property type="protein sequence ID" value="RVW53237.1"/>
    <property type="molecule type" value="Genomic_DNA"/>
</dbReference>
<dbReference type="Proteomes" id="UP000288805">
    <property type="component" value="Unassembled WGS sequence"/>
</dbReference>
<gene>
    <name evidence="2" type="primary">MCA1_4</name>
    <name evidence="2" type="ORF">CK203_091611</name>
</gene>
<evidence type="ECO:0000313" key="3">
    <source>
        <dbReference type="Proteomes" id="UP000288805"/>
    </source>
</evidence>
<evidence type="ECO:0000256" key="1">
    <source>
        <dbReference type="SAM" id="MobiDB-lite"/>
    </source>
</evidence>
<proteinExistence type="predicted"/>
<dbReference type="PANTHER" id="PTHR46604:SF2">
    <property type="entry name" value="MCAFUNC DOMAIN-CONTAINING PROTEIN"/>
    <property type="match status" value="1"/>
</dbReference>
<accession>A0A438EZR0</accession>
<dbReference type="AlphaFoldDB" id="A0A438EZR0"/>
<sequence>MHYPSQSTCHCPTSLSKPFHDMPLLNSNKLNLPSYPPFIPHLNLILTYPSNPSCPKSPIHFLHYPFVACFPACMKPHARAHIPPSIYHPLLPYPYPLPPLPHCASKLITHSDDTEAVVKARLRESPESLSKLLQALNLDYHENKQSAAALQIRLIGCNGPCTIQDEIDRPLRQTMENTLLIVRDTMAQNVILKRDRTKKDADVLEKSLSRQCPDFRFHEALQEEKEKLQIELHRSQVDNDPKLCLAIEHLIEVTESVVNVPGAELVDTHASIGSGHEANAKSCHGGHGSQPEDQDEPEKHQSHSLVST</sequence>
<protein>
    <submittedName>
        <fullName evidence="2">Protein MID1-complementing activity 1</fullName>
    </submittedName>
</protein>
<organism evidence="2 3">
    <name type="scientific">Vitis vinifera</name>
    <name type="common">Grape</name>
    <dbReference type="NCBI Taxonomy" id="29760"/>
    <lineage>
        <taxon>Eukaryota</taxon>
        <taxon>Viridiplantae</taxon>
        <taxon>Streptophyta</taxon>
        <taxon>Embryophyta</taxon>
        <taxon>Tracheophyta</taxon>
        <taxon>Spermatophyta</taxon>
        <taxon>Magnoliopsida</taxon>
        <taxon>eudicotyledons</taxon>
        <taxon>Gunneridae</taxon>
        <taxon>Pentapetalae</taxon>
        <taxon>rosids</taxon>
        <taxon>Vitales</taxon>
        <taxon>Vitaceae</taxon>
        <taxon>Viteae</taxon>
        <taxon>Vitis</taxon>
    </lineage>
</organism>
<comment type="caution">
    <text evidence="2">The sequence shown here is derived from an EMBL/GenBank/DDBJ whole genome shotgun (WGS) entry which is preliminary data.</text>
</comment>
<reference evidence="2 3" key="1">
    <citation type="journal article" date="2018" name="PLoS Genet.">
        <title>Population sequencing reveals clonal diversity and ancestral inbreeding in the grapevine cultivar Chardonnay.</title>
        <authorList>
            <person name="Roach M.J."/>
            <person name="Johnson D.L."/>
            <person name="Bohlmann J."/>
            <person name="van Vuuren H.J."/>
            <person name="Jones S.J."/>
            <person name="Pretorius I.S."/>
            <person name="Schmidt S.A."/>
            <person name="Borneman A.R."/>
        </authorList>
    </citation>
    <scope>NUCLEOTIDE SEQUENCE [LARGE SCALE GENOMIC DNA]</scope>
    <source>
        <strain evidence="3">cv. Chardonnay</strain>
        <tissue evidence="2">Leaf</tissue>
    </source>
</reference>